<dbReference type="Pfam" id="PF16347">
    <property type="entry name" value="SGSH_C"/>
    <property type="match status" value="1"/>
</dbReference>
<name>A0ABX1D0S5_9FLAO</name>
<sequence>MKNIPELYRNQILFLLLSLLYISCNGEKEQQEQEVPKRPNIVFIMTDDHAAQAISAYGHPLSKLAPTPNIDRIAQNGAKFNTNFCTNSICGPSRAVILTGKHSHLNGFRMNGEVFDGSQPTLPKYLKKAGYKTALFGKWHLHGQPEGFDDWNILVDQGNYYNPDFIKQGDTTRIEGYATDIVTEMGLDWLKKNAGSEEPFLLMVQHKAPHRNWMPALRHLNLYDSVHFPLPETYFIEHEGSLASQEQLQTIYDDMYEGHDLKLSVRKGSDSLAHNPWTSDFDRMTAGQRRIWNEAYRPKNDAFHEANLKGRELAEWKGQRYLQDYLATVASVDEGVGKILDYLEENGLMEYTIIVYTTDQGFYLGEKGFFDKRFMYEESLAMPLLIQYPKEIPAGIEVNALTQNLDFAPTFLEFAGAEIPAEMQGKSMRDLLVNAASGKDFRNAIYYHYYDFPAFHMVKRHYGVRTARYKLMHFYDDIDQWEMYDLQEDPREIRNIYNNPNYTQVQQQLHTTLDSLQDQYKVTKKEFEQTPPEKVERAYQNFARLADDDVRNYEGYVRKYGSGKVPKNVE</sequence>
<protein>
    <submittedName>
        <fullName evidence="4">Sulfatase</fullName>
    </submittedName>
</protein>
<dbReference type="InterPro" id="IPR032506">
    <property type="entry name" value="SGSH_C"/>
</dbReference>
<dbReference type="EMBL" id="JAAVJR010000011">
    <property type="protein sequence ID" value="NJW54096.1"/>
    <property type="molecule type" value="Genomic_DNA"/>
</dbReference>
<dbReference type="Gene3D" id="3.40.720.10">
    <property type="entry name" value="Alkaline Phosphatase, subunit A"/>
    <property type="match status" value="1"/>
</dbReference>
<dbReference type="Proteomes" id="UP000703674">
    <property type="component" value="Unassembled WGS sequence"/>
</dbReference>
<proteinExistence type="inferred from homology"/>
<evidence type="ECO:0000256" key="1">
    <source>
        <dbReference type="ARBA" id="ARBA00008779"/>
    </source>
</evidence>
<comment type="similarity">
    <text evidence="1">Belongs to the sulfatase family.</text>
</comment>
<feature type="domain" description="N-sulphoglucosamine sulphohydrolase C-terminal" evidence="3">
    <location>
        <begin position="365"/>
        <end position="518"/>
    </location>
</feature>
<dbReference type="SUPFAM" id="SSF53649">
    <property type="entry name" value="Alkaline phosphatase-like"/>
    <property type="match status" value="1"/>
</dbReference>
<dbReference type="RefSeq" id="WP_168139185.1">
    <property type="nucleotide sequence ID" value="NZ_JAAVJR010000011.1"/>
</dbReference>
<reference evidence="4 5" key="1">
    <citation type="submission" date="2020-03" db="EMBL/GenBank/DDBJ databases">
        <title>Salinimicrobium sp. nov, isolated from SCS.</title>
        <authorList>
            <person name="Cao W.R."/>
        </authorList>
    </citation>
    <scope>NUCLEOTIDE SEQUENCE [LARGE SCALE GENOMIC DNA]</scope>
    <source>
        <strain evidence="5">J15B91</strain>
    </source>
</reference>
<dbReference type="PANTHER" id="PTHR43108">
    <property type="entry name" value="N-ACETYLGLUCOSAMINE-6-SULFATASE FAMILY MEMBER"/>
    <property type="match status" value="1"/>
</dbReference>
<dbReference type="PROSITE" id="PS00523">
    <property type="entry name" value="SULFATASE_1"/>
    <property type="match status" value="1"/>
</dbReference>
<evidence type="ECO:0000256" key="2">
    <source>
        <dbReference type="ARBA" id="ARBA00022801"/>
    </source>
</evidence>
<dbReference type="CDD" id="cd16031">
    <property type="entry name" value="G6S_like"/>
    <property type="match status" value="1"/>
</dbReference>
<comment type="caution">
    <text evidence="4">The sequence shown here is derived from an EMBL/GenBank/DDBJ whole genome shotgun (WGS) entry which is preliminary data.</text>
</comment>
<gene>
    <name evidence="4" type="ORF">HC175_14340</name>
</gene>
<evidence type="ECO:0000313" key="5">
    <source>
        <dbReference type="Proteomes" id="UP000703674"/>
    </source>
</evidence>
<dbReference type="InterPro" id="IPR017850">
    <property type="entry name" value="Alkaline_phosphatase_core_sf"/>
</dbReference>
<evidence type="ECO:0000313" key="4">
    <source>
        <dbReference type="EMBL" id="NJW54096.1"/>
    </source>
</evidence>
<evidence type="ECO:0000259" key="3">
    <source>
        <dbReference type="Pfam" id="PF16347"/>
    </source>
</evidence>
<keyword evidence="2" id="KW-0378">Hydrolase</keyword>
<organism evidence="4 5">
    <name type="scientific">Salinimicrobium oceani</name>
    <dbReference type="NCBI Taxonomy" id="2722702"/>
    <lineage>
        <taxon>Bacteria</taxon>
        <taxon>Pseudomonadati</taxon>
        <taxon>Bacteroidota</taxon>
        <taxon>Flavobacteriia</taxon>
        <taxon>Flavobacteriales</taxon>
        <taxon>Flavobacteriaceae</taxon>
        <taxon>Salinimicrobium</taxon>
    </lineage>
</organism>
<dbReference type="PANTHER" id="PTHR43108:SF6">
    <property type="entry name" value="N-SULPHOGLUCOSAMINE SULPHOHYDROLASE"/>
    <property type="match status" value="1"/>
</dbReference>
<dbReference type="InterPro" id="IPR024607">
    <property type="entry name" value="Sulfatase_CS"/>
</dbReference>
<keyword evidence="5" id="KW-1185">Reference proteome</keyword>
<accession>A0ABX1D0S5</accession>